<accession>A0A0G1JEL5</accession>
<name>A0A0G1JEL5_9BACT</name>
<evidence type="ECO:0000313" key="1">
    <source>
        <dbReference type="EMBL" id="KKT69750.1"/>
    </source>
</evidence>
<organism evidence="1 2">
    <name type="scientific">Candidatus Uhrbacteria bacterium GW2011_GWF2_44_350</name>
    <dbReference type="NCBI Taxonomy" id="1619000"/>
    <lineage>
        <taxon>Bacteria</taxon>
        <taxon>Candidatus Uhriibacteriota</taxon>
    </lineage>
</organism>
<sequence>MAENKLKEFSDLPEAVQDYLLDPVVLTRVSGLVEKFELGNKGLKEIMHEVEAMVCFKHEIVNLPVFLTSLFSLSEDKAKNLAIEIVGQVILPLAQFRKGDAELLKQWGGNPAAFANIPKLEVPYQTPEEFVESALKDWNAEDPDRVLHSRLIFILVAFLKNERDLEETKSALARPTKVGGMNFPSEVVEKILSLLNERKESEGFVFDPTAKKAVEVIKPP</sequence>
<dbReference type="Proteomes" id="UP000034154">
    <property type="component" value="Unassembled WGS sequence"/>
</dbReference>
<comment type="caution">
    <text evidence="1">The sequence shown here is derived from an EMBL/GenBank/DDBJ whole genome shotgun (WGS) entry which is preliminary data.</text>
</comment>
<dbReference type="AlphaFoldDB" id="A0A0G1JEL5"/>
<dbReference type="EMBL" id="LCJB01000047">
    <property type="protein sequence ID" value="KKT69750.1"/>
    <property type="molecule type" value="Genomic_DNA"/>
</dbReference>
<protein>
    <submittedName>
        <fullName evidence="1">Uncharacterized protein</fullName>
    </submittedName>
</protein>
<reference evidence="1 2" key="1">
    <citation type="journal article" date="2015" name="Nature">
        <title>rRNA introns, odd ribosomes, and small enigmatic genomes across a large radiation of phyla.</title>
        <authorList>
            <person name="Brown C.T."/>
            <person name="Hug L.A."/>
            <person name="Thomas B.C."/>
            <person name="Sharon I."/>
            <person name="Castelle C.J."/>
            <person name="Singh A."/>
            <person name="Wilkins M.J."/>
            <person name="Williams K.H."/>
            <person name="Banfield J.F."/>
        </authorList>
    </citation>
    <scope>NUCLEOTIDE SEQUENCE [LARGE SCALE GENOMIC DNA]</scope>
</reference>
<gene>
    <name evidence="1" type="ORF">UW63_C0047G0007</name>
</gene>
<feature type="non-terminal residue" evidence="1">
    <location>
        <position position="220"/>
    </location>
</feature>
<evidence type="ECO:0000313" key="2">
    <source>
        <dbReference type="Proteomes" id="UP000034154"/>
    </source>
</evidence>
<proteinExistence type="predicted"/>